<evidence type="ECO:0000313" key="3">
    <source>
        <dbReference type="EMBL" id="SFL03755.1"/>
    </source>
</evidence>
<dbReference type="InterPro" id="IPR001296">
    <property type="entry name" value="Glyco_trans_1"/>
</dbReference>
<dbReference type="Proteomes" id="UP000199607">
    <property type="component" value="Unassembled WGS sequence"/>
</dbReference>
<dbReference type="STRING" id="553466.SAMN04487950_2095"/>
<feature type="domain" description="Glycosyl transferase family 1" evidence="1">
    <location>
        <begin position="174"/>
        <end position="310"/>
    </location>
</feature>
<protein>
    <submittedName>
        <fullName evidence="3">Glycosyltransferase involved in cell wall bisynthesis</fullName>
    </submittedName>
</protein>
<dbReference type="AlphaFoldDB" id="A0A1I4EDD2"/>
<dbReference type="InterPro" id="IPR028098">
    <property type="entry name" value="Glyco_trans_4-like_N"/>
</dbReference>
<dbReference type="Pfam" id="PF13439">
    <property type="entry name" value="Glyco_transf_4"/>
    <property type="match status" value="1"/>
</dbReference>
<organism evidence="3 4">
    <name type="scientific">Halogranum rubrum</name>
    <dbReference type="NCBI Taxonomy" id="553466"/>
    <lineage>
        <taxon>Archaea</taxon>
        <taxon>Methanobacteriati</taxon>
        <taxon>Methanobacteriota</taxon>
        <taxon>Stenosarchaea group</taxon>
        <taxon>Halobacteria</taxon>
        <taxon>Halobacteriales</taxon>
        <taxon>Haloferacaceae</taxon>
    </lineage>
</organism>
<accession>A0A1I4EDD2</accession>
<gene>
    <name evidence="3" type="ORF">SAMN04487950_2095</name>
</gene>
<keyword evidence="4" id="KW-1185">Reference proteome</keyword>
<dbReference type="Pfam" id="PF00534">
    <property type="entry name" value="Glycos_transf_1"/>
    <property type="match status" value="1"/>
</dbReference>
<feature type="domain" description="Glycosyltransferase subfamily 4-like N-terminal" evidence="2">
    <location>
        <begin position="19"/>
        <end position="166"/>
    </location>
</feature>
<evidence type="ECO:0000259" key="2">
    <source>
        <dbReference type="Pfam" id="PF13439"/>
    </source>
</evidence>
<dbReference type="RefSeq" id="WP_009366270.1">
    <property type="nucleotide sequence ID" value="NZ_FOTC01000002.1"/>
</dbReference>
<dbReference type="SUPFAM" id="SSF53756">
    <property type="entry name" value="UDP-Glycosyltransferase/glycogen phosphorylase"/>
    <property type="match status" value="1"/>
</dbReference>
<dbReference type="Gene3D" id="3.40.50.2000">
    <property type="entry name" value="Glycogen Phosphorylase B"/>
    <property type="match status" value="2"/>
</dbReference>
<dbReference type="PANTHER" id="PTHR12526">
    <property type="entry name" value="GLYCOSYLTRANSFERASE"/>
    <property type="match status" value="1"/>
</dbReference>
<dbReference type="PANTHER" id="PTHR12526:SF630">
    <property type="entry name" value="GLYCOSYLTRANSFERASE"/>
    <property type="match status" value="1"/>
</dbReference>
<reference evidence="4" key="1">
    <citation type="submission" date="2016-10" db="EMBL/GenBank/DDBJ databases">
        <authorList>
            <person name="Varghese N."/>
            <person name="Submissions S."/>
        </authorList>
    </citation>
    <scope>NUCLEOTIDE SEQUENCE [LARGE SCALE GENOMIC DNA]</scope>
    <source>
        <strain evidence="4">CGMCC 1.7738</strain>
    </source>
</reference>
<dbReference type="EMBL" id="FOTC01000002">
    <property type="protein sequence ID" value="SFL03755.1"/>
    <property type="molecule type" value="Genomic_DNA"/>
</dbReference>
<proteinExistence type="predicted"/>
<evidence type="ECO:0000259" key="1">
    <source>
        <dbReference type="Pfam" id="PF00534"/>
    </source>
</evidence>
<evidence type="ECO:0000313" key="4">
    <source>
        <dbReference type="Proteomes" id="UP000199607"/>
    </source>
</evidence>
<name>A0A1I4EDD2_9EURY</name>
<keyword evidence="3" id="KW-0808">Transferase</keyword>
<dbReference type="GO" id="GO:0016757">
    <property type="term" value="F:glycosyltransferase activity"/>
    <property type="evidence" value="ECO:0007669"/>
    <property type="project" value="InterPro"/>
</dbReference>
<sequence length="351" mass="38729">MRVAFVAMVTAYHEETPATRRTRRIARHLAAGGHDVTVLCSQWWEGTIPEFEHEDVLYRAVTDDPSAKAFASKLPFALKRSSPDVVHAVNTPPSGVVAAKTTARLLRVPVVVDWWSEGAGSPANYRRAARKADAVVTPSETVRTQVREYGADADDVRVIPESVDLSLVRDAPVDDRFDVVYARHLDEAANVEGFLLALAELREKGWSAAVVGDGPERERAERTARDLRIDDRVDFLGSLSDEARVSVLKGAHVFAQTATHEAFPTNLLWALAAGCVGIVEYQAGSSAHELVEGRERGRLVTNPQELADEIVAARTVERLPFDESFASFDHGEILEQYLACYRDVVDDYGFF</sequence>